<keyword evidence="3" id="KW-1185">Reference proteome</keyword>
<dbReference type="EMBL" id="KZ805317">
    <property type="protein sequence ID" value="PVI04938.1"/>
    <property type="molecule type" value="Genomic_DNA"/>
</dbReference>
<protein>
    <submittedName>
        <fullName evidence="2">Uncharacterized protein</fullName>
    </submittedName>
</protein>
<dbReference type="Proteomes" id="UP000244855">
    <property type="component" value="Unassembled WGS sequence"/>
</dbReference>
<name>A0A2V1E325_9PLEO</name>
<organism evidence="2 3">
    <name type="scientific">Periconia macrospinosa</name>
    <dbReference type="NCBI Taxonomy" id="97972"/>
    <lineage>
        <taxon>Eukaryota</taxon>
        <taxon>Fungi</taxon>
        <taxon>Dikarya</taxon>
        <taxon>Ascomycota</taxon>
        <taxon>Pezizomycotina</taxon>
        <taxon>Dothideomycetes</taxon>
        <taxon>Pleosporomycetidae</taxon>
        <taxon>Pleosporales</taxon>
        <taxon>Massarineae</taxon>
        <taxon>Periconiaceae</taxon>
        <taxon>Periconia</taxon>
    </lineage>
</organism>
<feature type="compositionally biased region" description="Low complexity" evidence="1">
    <location>
        <begin position="169"/>
        <end position="181"/>
    </location>
</feature>
<evidence type="ECO:0000313" key="3">
    <source>
        <dbReference type="Proteomes" id="UP000244855"/>
    </source>
</evidence>
<proteinExistence type="predicted"/>
<gene>
    <name evidence="2" type="ORF">DM02DRAFT_624472</name>
</gene>
<evidence type="ECO:0000313" key="2">
    <source>
        <dbReference type="EMBL" id="PVI04938.1"/>
    </source>
</evidence>
<reference evidence="2 3" key="1">
    <citation type="journal article" date="2018" name="Sci. Rep.">
        <title>Comparative genomics provides insights into the lifestyle and reveals functional heterogeneity of dark septate endophytic fungi.</title>
        <authorList>
            <person name="Knapp D.G."/>
            <person name="Nemeth J.B."/>
            <person name="Barry K."/>
            <person name="Hainaut M."/>
            <person name="Henrissat B."/>
            <person name="Johnson J."/>
            <person name="Kuo A."/>
            <person name="Lim J.H.P."/>
            <person name="Lipzen A."/>
            <person name="Nolan M."/>
            <person name="Ohm R.A."/>
            <person name="Tamas L."/>
            <person name="Grigoriev I.V."/>
            <person name="Spatafora J.W."/>
            <person name="Nagy L.G."/>
            <person name="Kovacs G.M."/>
        </authorList>
    </citation>
    <scope>NUCLEOTIDE SEQUENCE [LARGE SCALE GENOMIC DNA]</scope>
    <source>
        <strain evidence="2 3">DSE2036</strain>
    </source>
</reference>
<feature type="region of interest" description="Disordered" evidence="1">
    <location>
        <begin position="117"/>
        <end position="184"/>
    </location>
</feature>
<sequence length="291" mass="32042">MEPHMWTTESVALLLAHLHLNTPKDLNWASTAEKVLSDSLPESVEKPTAADIEAKVTSLNKGHPWTGKPNPEEDCGLGVDLEGPGVRPLTREQEIAFDKAQEQLLGATKDVSEDVVEKLRTHDSKSEERLSGRVAEETDGASNHEPRMGDKANTGKGKEKVHPQSNFKSGSSSSSSSSSSSITTSEALRQVHTIVRHLDNKIAHLRVGSGELKNLIDSLHLDLVRMEIRLHTRIEGAVQEIHEGIQETMQSTSPPRQPSQSYIILLVFLFLLLQKIIDLQWGIQHGSSAQQ</sequence>
<accession>A0A2V1E325</accession>
<dbReference type="AlphaFoldDB" id="A0A2V1E325"/>
<feature type="compositionally biased region" description="Basic and acidic residues" evidence="1">
    <location>
        <begin position="117"/>
        <end position="150"/>
    </location>
</feature>
<evidence type="ECO:0000256" key="1">
    <source>
        <dbReference type="SAM" id="MobiDB-lite"/>
    </source>
</evidence>